<dbReference type="InterPro" id="IPR036397">
    <property type="entry name" value="RNaseH_sf"/>
</dbReference>
<organism evidence="3 4">
    <name type="scientific">Exophiala sideris</name>
    <dbReference type="NCBI Taxonomy" id="1016849"/>
    <lineage>
        <taxon>Eukaryota</taxon>
        <taxon>Fungi</taxon>
        <taxon>Dikarya</taxon>
        <taxon>Ascomycota</taxon>
        <taxon>Pezizomycotina</taxon>
        <taxon>Eurotiomycetes</taxon>
        <taxon>Chaetothyriomycetidae</taxon>
        <taxon>Chaetothyriales</taxon>
        <taxon>Herpotrichiellaceae</taxon>
        <taxon>Exophiala</taxon>
    </lineage>
</organism>
<dbReference type="EMBL" id="KN846952">
    <property type="protein sequence ID" value="KIV81348.1"/>
    <property type="molecule type" value="Genomic_DNA"/>
</dbReference>
<dbReference type="GO" id="GO:1990431">
    <property type="term" value="P:priRNA 3'-end processing"/>
    <property type="evidence" value="ECO:0007669"/>
    <property type="project" value="TreeGrafter"/>
</dbReference>
<feature type="compositionally biased region" description="Acidic residues" evidence="2">
    <location>
        <begin position="534"/>
        <end position="551"/>
    </location>
</feature>
<feature type="region of interest" description="Disordered" evidence="2">
    <location>
        <begin position="498"/>
        <end position="519"/>
    </location>
</feature>
<dbReference type="SUPFAM" id="SSF53098">
    <property type="entry name" value="Ribonuclease H-like"/>
    <property type="match status" value="1"/>
</dbReference>
<name>A0A0D1Z384_9EURO</name>
<evidence type="ECO:0000256" key="2">
    <source>
        <dbReference type="SAM" id="MobiDB-lite"/>
    </source>
</evidence>
<protein>
    <submittedName>
        <fullName evidence="3">Uncharacterized protein</fullName>
    </submittedName>
</protein>
<gene>
    <name evidence="3" type="ORF">PV11_03539</name>
</gene>
<dbReference type="InterPro" id="IPR006941">
    <property type="entry name" value="RNase_CAF1"/>
</dbReference>
<evidence type="ECO:0000256" key="1">
    <source>
        <dbReference type="ARBA" id="ARBA00008372"/>
    </source>
</evidence>
<dbReference type="GO" id="GO:1990432">
    <property type="term" value="P:siRNA 3'-end processing"/>
    <property type="evidence" value="ECO:0007669"/>
    <property type="project" value="TreeGrafter"/>
</dbReference>
<dbReference type="GO" id="GO:0003723">
    <property type="term" value="F:RNA binding"/>
    <property type="evidence" value="ECO:0007669"/>
    <property type="project" value="TreeGrafter"/>
</dbReference>
<dbReference type="GO" id="GO:0005634">
    <property type="term" value="C:nucleus"/>
    <property type="evidence" value="ECO:0007669"/>
    <property type="project" value="TreeGrafter"/>
</dbReference>
<dbReference type="GO" id="GO:0000175">
    <property type="term" value="F:3'-5'-RNA exonuclease activity"/>
    <property type="evidence" value="ECO:0007669"/>
    <property type="project" value="TreeGrafter"/>
</dbReference>
<reference evidence="3 4" key="1">
    <citation type="submission" date="2015-01" db="EMBL/GenBank/DDBJ databases">
        <title>The Genome Sequence of Exophiala sideris CBS121828.</title>
        <authorList>
            <consortium name="The Broad Institute Genomics Platform"/>
            <person name="Cuomo C."/>
            <person name="de Hoog S."/>
            <person name="Gorbushina A."/>
            <person name="Stielow B."/>
            <person name="Teixiera M."/>
            <person name="Abouelleil A."/>
            <person name="Chapman S.B."/>
            <person name="Priest M."/>
            <person name="Young S.K."/>
            <person name="Wortman J."/>
            <person name="Nusbaum C."/>
            <person name="Birren B."/>
        </authorList>
    </citation>
    <scope>NUCLEOTIDE SEQUENCE [LARGE SCALE GENOMIC DNA]</scope>
    <source>
        <strain evidence="3 4">CBS 121828</strain>
    </source>
</reference>
<comment type="similarity">
    <text evidence="1">Belongs to the CAF1 family.</text>
</comment>
<proteinExistence type="inferred from homology"/>
<evidence type="ECO:0000313" key="4">
    <source>
        <dbReference type="Proteomes" id="UP000053599"/>
    </source>
</evidence>
<dbReference type="PANTHER" id="PTHR15092">
    <property type="entry name" value="POLY A -SPECIFIC RIBONUCLEASE/TARGET OF EGR1, MEMBER 1"/>
    <property type="match status" value="1"/>
</dbReference>
<dbReference type="Proteomes" id="UP000053599">
    <property type="component" value="Unassembled WGS sequence"/>
</dbReference>
<feature type="compositionally biased region" description="Basic and acidic residues" evidence="2">
    <location>
        <begin position="431"/>
        <end position="446"/>
    </location>
</feature>
<dbReference type="Pfam" id="PF04857">
    <property type="entry name" value="CAF1"/>
    <property type="match status" value="1"/>
</dbReference>
<dbReference type="Gene3D" id="3.30.420.10">
    <property type="entry name" value="Ribonuclease H-like superfamily/Ribonuclease H"/>
    <property type="match status" value="2"/>
</dbReference>
<dbReference type="OrthoDB" id="414075at2759"/>
<feature type="region of interest" description="Disordered" evidence="2">
    <location>
        <begin position="431"/>
        <end position="457"/>
    </location>
</feature>
<dbReference type="GO" id="GO:0000289">
    <property type="term" value="P:nuclear-transcribed mRNA poly(A) tail shortening"/>
    <property type="evidence" value="ECO:0007669"/>
    <property type="project" value="TreeGrafter"/>
</dbReference>
<accession>A0A0D1Z384</accession>
<dbReference type="PANTHER" id="PTHR15092:SF22">
    <property type="entry name" value="POLY(A)-SPECIFIC RIBONUCLEASE PNLDC1"/>
    <property type="match status" value="1"/>
</dbReference>
<feature type="region of interest" description="Disordered" evidence="2">
    <location>
        <begin position="534"/>
        <end position="556"/>
    </location>
</feature>
<dbReference type="InterPro" id="IPR012337">
    <property type="entry name" value="RNaseH-like_sf"/>
</dbReference>
<sequence>MDITNATFPQELVKIIQHIADSQFVSFDLEFSGVAGRRPGGGSGKLSLQEYYQDLRSAAQIYQILQIGLTVVTEDVEKGRYVARPYNFHLSPLPATKEQVFRRVWSYNSGAISFLMRNGFNVERPLTEGVHYLSRQEEDQVRKKLIEDDRARSKIPDMTLKDDDSVLVEHIKQRVNEWQLLPKDEQEDYLNIPAEDAKDPIPSMLNRYQIRLTHQTVRNEYPKLKTQGMGHFVQITNPTAEQQANEKEIREQTREREVAHAVGFRWLLEAIMGGDLSKLPHFYVKAAFPEEQAPADIQGYLNALQTQLRGRPRAFVGHNCLTDVINLYRCFIGDLPERVDDFRASLHELFPVILDTKYVAGIGNKRWADTSLQSVESDLSSVEVPRIHLPQGFDRYLHTANYHEAGFDSFVTGKIGLKLIGKLKREEKDIKALSEKPDTTVTEERSPPQSGGEQRKLTTSVVEVLAAPLYAAKSILTGSDNSTQQIIGSATSADAAESTVVTASKREGQQAQGLSGERKKVKTVSQKSNIYNMLEDDPSDVSEEQDAEQEEAEKQRRLAEMVKKGEILPRWEDEAVFWKLVSNKLQANACEEGILDISQSSEV</sequence>
<dbReference type="STRING" id="1016849.A0A0D1Z384"/>
<dbReference type="AlphaFoldDB" id="A0A0D1Z384"/>
<dbReference type="InterPro" id="IPR051181">
    <property type="entry name" value="CAF1_poly(A)_ribonucleases"/>
</dbReference>
<dbReference type="HOGENOM" id="CLU_022380_0_0_1"/>
<evidence type="ECO:0000313" key="3">
    <source>
        <dbReference type="EMBL" id="KIV81348.1"/>
    </source>
</evidence>
<feature type="compositionally biased region" description="Polar residues" evidence="2">
    <location>
        <begin position="447"/>
        <end position="457"/>
    </location>
</feature>